<gene>
    <name evidence="7" type="ORF">SI8410_13017491</name>
</gene>
<dbReference type="Pfam" id="PF00125">
    <property type="entry name" value="Histone"/>
    <property type="match status" value="1"/>
</dbReference>
<organism evidence="7 8">
    <name type="scientific">Spirodela intermedia</name>
    <name type="common">Intermediate duckweed</name>
    <dbReference type="NCBI Taxonomy" id="51605"/>
    <lineage>
        <taxon>Eukaryota</taxon>
        <taxon>Viridiplantae</taxon>
        <taxon>Streptophyta</taxon>
        <taxon>Embryophyta</taxon>
        <taxon>Tracheophyta</taxon>
        <taxon>Spermatophyta</taxon>
        <taxon>Magnoliopsida</taxon>
        <taxon>Liliopsida</taxon>
        <taxon>Araceae</taxon>
        <taxon>Lemnoideae</taxon>
        <taxon>Spirodela</taxon>
    </lineage>
</organism>
<keyword evidence="4" id="KW-0539">Nucleus</keyword>
<dbReference type="GO" id="GO:0005634">
    <property type="term" value="C:nucleus"/>
    <property type="evidence" value="ECO:0007669"/>
    <property type="project" value="UniProtKB-SubCell"/>
</dbReference>
<comment type="similarity">
    <text evidence="5">Belongs to the NFYC/HAP5 subunit family.</text>
</comment>
<dbReference type="OrthoDB" id="1272441at2759"/>
<evidence type="ECO:0000259" key="6">
    <source>
        <dbReference type="Pfam" id="PF00125"/>
    </source>
</evidence>
<name>A0A7I8L9Y3_SPIIN</name>
<sequence length="89" mass="10252">MKKQVLPLSRIKRLIKENQEIKRISAGTPLLFSKASELFIMEVTFRAWLHAEMSNRQSIEIIDIAGGISQVTTYSFLQNMIQRRCPIGM</sequence>
<dbReference type="InterPro" id="IPR009072">
    <property type="entry name" value="Histone-fold"/>
</dbReference>
<evidence type="ECO:0000256" key="2">
    <source>
        <dbReference type="ARBA" id="ARBA00023015"/>
    </source>
</evidence>
<dbReference type="InterPro" id="IPR050568">
    <property type="entry name" value="Transcr_DNA_Rep_Reg"/>
</dbReference>
<proteinExistence type="inferred from homology"/>
<dbReference type="Gene3D" id="1.10.20.10">
    <property type="entry name" value="Histone, subunit A"/>
    <property type="match status" value="1"/>
</dbReference>
<comment type="subcellular location">
    <subcellularLocation>
        <location evidence="1">Nucleus</location>
    </subcellularLocation>
</comment>
<keyword evidence="2" id="KW-0805">Transcription regulation</keyword>
<accession>A0A7I8L9Y3</accession>
<dbReference type="EMBL" id="LR746276">
    <property type="protein sequence ID" value="CAA7406813.1"/>
    <property type="molecule type" value="Genomic_DNA"/>
</dbReference>
<protein>
    <recommendedName>
        <fullName evidence="6">Core Histone H2A/H2B/H3 domain-containing protein</fullName>
    </recommendedName>
</protein>
<dbReference type="InterPro" id="IPR007125">
    <property type="entry name" value="H2A/H2B/H3"/>
</dbReference>
<keyword evidence="8" id="KW-1185">Reference proteome</keyword>
<evidence type="ECO:0000256" key="3">
    <source>
        <dbReference type="ARBA" id="ARBA00023163"/>
    </source>
</evidence>
<keyword evidence="3" id="KW-0804">Transcription</keyword>
<evidence type="ECO:0000256" key="1">
    <source>
        <dbReference type="ARBA" id="ARBA00004123"/>
    </source>
</evidence>
<evidence type="ECO:0000313" key="7">
    <source>
        <dbReference type="EMBL" id="CAA7406813.1"/>
    </source>
</evidence>
<evidence type="ECO:0000256" key="4">
    <source>
        <dbReference type="ARBA" id="ARBA00023242"/>
    </source>
</evidence>
<dbReference type="Proteomes" id="UP000663760">
    <property type="component" value="Chromosome 13"/>
</dbReference>
<dbReference type="GO" id="GO:0046982">
    <property type="term" value="F:protein heterodimerization activity"/>
    <property type="evidence" value="ECO:0007669"/>
    <property type="project" value="InterPro"/>
</dbReference>
<dbReference type="PANTHER" id="PTHR10252">
    <property type="entry name" value="HISTONE-LIKE TRANSCRIPTION FACTOR CCAAT-RELATED"/>
    <property type="match status" value="1"/>
</dbReference>
<evidence type="ECO:0000313" key="8">
    <source>
        <dbReference type="Proteomes" id="UP000663760"/>
    </source>
</evidence>
<evidence type="ECO:0000256" key="5">
    <source>
        <dbReference type="ARBA" id="ARBA00038129"/>
    </source>
</evidence>
<dbReference type="GO" id="GO:0003677">
    <property type="term" value="F:DNA binding"/>
    <property type="evidence" value="ECO:0007669"/>
    <property type="project" value="InterPro"/>
</dbReference>
<reference evidence="7" key="1">
    <citation type="submission" date="2020-02" db="EMBL/GenBank/DDBJ databases">
        <authorList>
            <person name="Scholz U."/>
            <person name="Mascher M."/>
            <person name="Fiebig A."/>
        </authorList>
    </citation>
    <scope>NUCLEOTIDE SEQUENCE</scope>
</reference>
<dbReference type="AlphaFoldDB" id="A0A7I8L9Y3"/>
<dbReference type="SUPFAM" id="SSF47113">
    <property type="entry name" value="Histone-fold"/>
    <property type="match status" value="1"/>
</dbReference>
<feature type="domain" description="Core Histone H2A/H2B/H3" evidence="6">
    <location>
        <begin position="4"/>
        <end position="64"/>
    </location>
</feature>